<dbReference type="SMART" id="SM00900">
    <property type="entry name" value="FMN_bind"/>
    <property type="match status" value="1"/>
</dbReference>
<gene>
    <name evidence="4" type="ORF">SAMN05421504_10372</name>
</gene>
<keyword evidence="2" id="KW-0732">Signal</keyword>
<dbReference type="RefSeq" id="WP_091289203.1">
    <property type="nucleotide sequence ID" value="NZ_FNON01000003.1"/>
</dbReference>
<protein>
    <submittedName>
        <fullName evidence="4">Uncharacterized protein, contains FMN-binding domain</fullName>
    </submittedName>
</protein>
<organism evidence="4 5">
    <name type="scientific">Amycolatopsis xylanica</name>
    <dbReference type="NCBI Taxonomy" id="589385"/>
    <lineage>
        <taxon>Bacteria</taxon>
        <taxon>Bacillati</taxon>
        <taxon>Actinomycetota</taxon>
        <taxon>Actinomycetes</taxon>
        <taxon>Pseudonocardiales</taxon>
        <taxon>Pseudonocardiaceae</taxon>
        <taxon>Amycolatopsis</taxon>
    </lineage>
</organism>
<dbReference type="STRING" id="589385.SAMN05421504_10372"/>
<name>A0A1H3CKS0_9PSEU</name>
<reference evidence="4 5" key="1">
    <citation type="submission" date="2016-10" db="EMBL/GenBank/DDBJ databases">
        <authorList>
            <person name="de Groot N.N."/>
        </authorList>
    </citation>
    <scope>NUCLEOTIDE SEQUENCE [LARGE SCALE GENOMIC DNA]</scope>
    <source>
        <strain evidence="4 5">CPCC 202699</strain>
    </source>
</reference>
<feature type="region of interest" description="Disordered" evidence="1">
    <location>
        <begin position="29"/>
        <end position="62"/>
    </location>
</feature>
<accession>A0A1H3CKS0</accession>
<feature type="compositionally biased region" description="Low complexity" evidence="1">
    <location>
        <begin position="29"/>
        <end position="61"/>
    </location>
</feature>
<proteinExistence type="predicted"/>
<dbReference type="EMBL" id="FNON01000003">
    <property type="protein sequence ID" value="SDX54842.1"/>
    <property type="molecule type" value="Genomic_DNA"/>
</dbReference>
<sequence>MKKTILVLLLSAGGFAAVWNFEPTPMGSTTVAQTTAPTTQAPSTSEGTNAEGTTTVAGTAESSDYGTVQVQVTFSGTKIEDIQLLKQPRSGRAVDALPRLREEALAAQSADIDTVSGATSTSESYVKSLQAAIDAKGS</sequence>
<evidence type="ECO:0000313" key="5">
    <source>
        <dbReference type="Proteomes" id="UP000199515"/>
    </source>
</evidence>
<dbReference type="GO" id="GO:0016020">
    <property type="term" value="C:membrane"/>
    <property type="evidence" value="ECO:0007669"/>
    <property type="project" value="InterPro"/>
</dbReference>
<evidence type="ECO:0000256" key="2">
    <source>
        <dbReference type="SAM" id="SignalP"/>
    </source>
</evidence>
<dbReference type="Gene3D" id="3.90.1010.20">
    <property type="match status" value="1"/>
</dbReference>
<dbReference type="InterPro" id="IPR007329">
    <property type="entry name" value="FMN-bd"/>
</dbReference>
<feature type="domain" description="FMN-binding" evidence="3">
    <location>
        <begin position="63"/>
        <end position="136"/>
    </location>
</feature>
<evidence type="ECO:0000256" key="1">
    <source>
        <dbReference type="SAM" id="MobiDB-lite"/>
    </source>
</evidence>
<dbReference type="Proteomes" id="UP000199515">
    <property type="component" value="Unassembled WGS sequence"/>
</dbReference>
<evidence type="ECO:0000259" key="3">
    <source>
        <dbReference type="SMART" id="SM00900"/>
    </source>
</evidence>
<dbReference type="Pfam" id="PF04205">
    <property type="entry name" value="FMN_bind"/>
    <property type="match status" value="1"/>
</dbReference>
<evidence type="ECO:0000313" key="4">
    <source>
        <dbReference type="EMBL" id="SDX54842.1"/>
    </source>
</evidence>
<keyword evidence="5" id="KW-1185">Reference proteome</keyword>
<dbReference type="GO" id="GO:0010181">
    <property type="term" value="F:FMN binding"/>
    <property type="evidence" value="ECO:0007669"/>
    <property type="project" value="InterPro"/>
</dbReference>
<dbReference type="AlphaFoldDB" id="A0A1H3CKS0"/>
<feature type="signal peptide" evidence="2">
    <location>
        <begin position="1"/>
        <end position="16"/>
    </location>
</feature>
<dbReference type="OrthoDB" id="8099475at2"/>
<feature type="chain" id="PRO_5039311806" evidence="2">
    <location>
        <begin position="17"/>
        <end position="138"/>
    </location>
</feature>